<dbReference type="AlphaFoldDB" id="A0A0E0LJC8"/>
<proteinExistence type="predicted"/>
<dbReference type="HOGENOM" id="CLU_2324395_0_0_1"/>
<organism evidence="1">
    <name type="scientific">Oryza punctata</name>
    <name type="common">Red rice</name>
    <dbReference type="NCBI Taxonomy" id="4537"/>
    <lineage>
        <taxon>Eukaryota</taxon>
        <taxon>Viridiplantae</taxon>
        <taxon>Streptophyta</taxon>
        <taxon>Embryophyta</taxon>
        <taxon>Tracheophyta</taxon>
        <taxon>Spermatophyta</taxon>
        <taxon>Magnoliopsida</taxon>
        <taxon>Liliopsida</taxon>
        <taxon>Poales</taxon>
        <taxon>Poaceae</taxon>
        <taxon>BOP clade</taxon>
        <taxon>Oryzoideae</taxon>
        <taxon>Oryzeae</taxon>
        <taxon>Oryzinae</taxon>
        <taxon>Oryza</taxon>
    </lineage>
</organism>
<name>A0A0E0LJC8_ORYPU</name>
<dbReference type="EnsemblPlants" id="OPUNC07G09430.1">
    <property type="protein sequence ID" value="OPUNC07G09430.1"/>
    <property type="gene ID" value="OPUNC07G09430"/>
</dbReference>
<dbReference type="Proteomes" id="UP000026962">
    <property type="component" value="Chromosome 7"/>
</dbReference>
<keyword evidence="2" id="KW-1185">Reference proteome</keyword>
<sequence length="99" mass="11314">MQTNLAGLLSSYSEEATVSCFFLEFNYHVGTSSATPWTNLLCHVLRGLCMTRRYFQVYEDNTLKVPHTDCYCNGELGFLNVTGINQICVFYWFAHGCIH</sequence>
<evidence type="ECO:0000313" key="1">
    <source>
        <dbReference type="EnsemblPlants" id="OPUNC07G09430.1"/>
    </source>
</evidence>
<dbReference type="Gramene" id="OPUNC07G09430.1">
    <property type="protein sequence ID" value="OPUNC07G09430.1"/>
    <property type="gene ID" value="OPUNC07G09430"/>
</dbReference>
<reference evidence="1" key="2">
    <citation type="submission" date="2018-05" db="EMBL/GenBank/DDBJ databases">
        <title>OpunRS2 (Oryza punctata Reference Sequence Version 2).</title>
        <authorList>
            <person name="Zhang J."/>
            <person name="Kudrna D."/>
            <person name="Lee S."/>
            <person name="Talag J."/>
            <person name="Welchert J."/>
            <person name="Wing R.A."/>
        </authorList>
    </citation>
    <scope>NUCLEOTIDE SEQUENCE [LARGE SCALE GENOMIC DNA]</scope>
</reference>
<evidence type="ECO:0000313" key="2">
    <source>
        <dbReference type="Proteomes" id="UP000026962"/>
    </source>
</evidence>
<accession>A0A0E0LJC8</accession>
<reference evidence="1" key="1">
    <citation type="submission" date="2015-04" db="UniProtKB">
        <authorList>
            <consortium name="EnsemblPlants"/>
        </authorList>
    </citation>
    <scope>IDENTIFICATION</scope>
</reference>
<protein>
    <submittedName>
        <fullName evidence="1">Uncharacterized protein</fullName>
    </submittedName>
</protein>